<dbReference type="OrthoDB" id="2558704at2759"/>
<feature type="compositionally biased region" description="Basic and acidic residues" evidence="7">
    <location>
        <begin position="10"/>
        <end position="19"/>
    </location>
</feature>
<dbReference type="Proteomes" id="UP000504637">
    <property type="component" value="Unplaced"/>
</dbReference>
<reference evidence="11" key="2">
    <citation type="submission" date="2020-04" db="EMBL/GenBank/DDBJ databases">
        <authorList>
            <consortium name="NCBI Genome Project"/>
        </authorList>
    </citation>
    <scope>NUCLEOTIDE SEQUENCE</scope>
    <source>
        <strain evidence="11">CBS 342.82</strain>
    </source>
</reference>
<reference evidence="11" key="3">
    <citation type="submission" date="2025-08" db="UniProtKB">
        <authorList>
            <consortium name="RefSeq"/>
        </authorList>
    </citation>
    <scope>IDENTIFICATION</scope>
    <source>
        <strain evidence="11">CBS 342.82</strain>
    </source>
</reference>
<feature type="compositionally biased region" description="Low complexity" evidence="7">
    <location>
        <begin position="45"/>
        <end position="63"/>
    </location>
</feature>
<dbReference type="SUPFAM" id="SSF50129">
    <property type="entry name" value="GroES-like"/>
    <property type="match status" value="1"/>
</dbReference>
<dbReference type="PANTHER" id="PTHR42847:SF4">
    <property type="entry name" value="ALKANESULFONATE MONOOXYGENASE-RELATED"/>
    <property type="match status" value="1"/>
</dbReference>
<dbReference type="GO" id="GO:0008726">
    <property type="term" value="F:alkanesulfonate monooxygenase activity"/>
    <property type="evidence" value="ECO:0007669"/>
    <property type="project" value="TreeGrafter"/>
</dbReference>
<dbReference type="Gene3D" id="3.90.180.10">
    <property type="entry name" value="Medium-chain alcohol dehydrogenases, catalytic domain"/>
    <property type="match status" value="1"/>
</dbReference>
<dbReference type="InterPro" id="IPR036291">
    <property type="entry name" value="NAD(P)-bd_dom_sf"/>
</dbReference>
<evidence type="ECO:0000256" key="1">
    <source>
        <dbReference type="ARBA" id="ARBA00008072"/>
    </source>
</evidence>
<dbReference type="CDD" id="cd08249">
    <property type="entry name" value="enoyl_reductase_like"/>
    <property type="match status" value="1"/>
</dbReference>
<feature type="compositionally biased region" description="Basic and acidic residues" evidence="7">
    <location>
        <begin position="1059"/>
        <end position="1073"/>
    </location>
</feature>
<dbReference type="InterPro" id="IPR047122">
    <property type="entry name" value="Trans-enoyl_RdTase-like"/>
</dbReference>
<feature type="region of interest" description="Disordered" evidence="7">
    <location>
        <begin position="1043"/>
        <end position="1118"/>
    </location>
</feature>
<evidence type="ECO:0000256" key="7">
    <source>
        <dbReference type="SAM" id="MobiDB-lite"/>
    </source>
</evidence>
<evidence type="ECO:0000259" key="9">
    <source>
        <dbReference type="Pfam" id="PF08240"/>
    </source>
</evidence>
<dbReference type="NCBIfam" id="TIGR04021">
    <property type="entry name" value="LLM_DMSO2_sfnG"/>
    <property type="match status" value="1"/>
</dbReference>
<evidence type="ECO:0000256" key="3">
    <source>
        <dbReference type="ARBA" id="ARBA00022630"/>
    </source>
</evidence>
<reference evidence="11" key="1">
    <citation type="submission" date="2020-01" db="EMBL/GenBank/DDBJ databases">
        <authorList>
            <consortium name="DOE Joint Genome Institute"/>
            <person name="Haridas S."/>
            <person name="Albert R."/>
            <person name="Binder M."/>
            <person name="Bloem J."/>
            <person name="Labutti K."/>
            <person name="Salamov A."/>
            <person name="Andreopoulos B."/>
            <person name="Baker S.E."/>
            <person name="Barry K."/>
            <person name="Bills G."/>
            <person name="Bluhm B.H."/>
            <person name="Cannon C."/>
            <person name="Castanera R."/>
            <person name="Culley D.E."/>
            <person name="Daum C."/>
            <person name="Ezra D."/>
            <person name="Gonzalez J.B."/>
            <person name="Henrissat B."/>
            <person name="Kuo A."/>
            <person name="Liang C."/>
            <person name="Lipzen A."/>
            <person name="Lutzoni F."/>
            <person name="Magnuson J."/>
            <person name="Mondo S."/>
            <person name="Nolan M."/>
            <person name="Ohm R."/>
            <person name="Pangilinan J."/>
            <person name="Park H.-J."/>
            <person name="Ramirez L."/>
            <person name="Alfaro M."/>
            <person name="Sun H."/>
            <person name="Tritt A."/>
            <person name="Yoshinaga Y."/>
            <person name="Zwiers L.-H."/>
            <person name="Turgeon B.G."/>
            <person name="Goodwin S.B."/>
            <person name="Spatafora J.W."/>
            <person name="Crous P.W."/>
            <person name="Grigoriev I.V."/>
        </authorList>
    </citation>
    <scope>NUCLEOTIDE SEQUENCE</scope>
    <source>
        <strain evidence="11">CBS 342.82</strain>
    </source>
</reference>
<evidence type="ECO:0000259" key="8">
    <source>
        <dbReference type="Pfam" id="PF00296"/>
    </source>
</evidence>
<feature type="compositionally biased region" description="Basic and acidic residues" evidence="7">
    <location>
        <begin position="1080"/>
        <end position="1105"/>
    </location>
</feature>
<dbReference type="GO" id="GO:0046306">
    <property type="term" value="P:alkanesulfonate catabolic process"/>
    <property type="evidence" value="ECO:0007669"/>
    <property type="project" value="TreeGrafter"/>
</dbReference>
<feature type="domain" description="Luciferase-like" evidence="8">
    <location>
        <begin position="543"/>
        <end position="843"/>
    </location>
</feature>
<feature type="region of interest" description="Disordered" evidence="7">
    <location>
        <begin position="961"/>
        <end position="1024"/>
    </location>
</feature>
<feature type="domain" description="Alcohol dehydrogenase-like N-terminal" evidence="9">
    <location>
        <begin position="129"/>
        <end position="217"/>
    </location>
</feature>
<dbReference type="InterPro" id="IPR013154">
    <property type="entry name" value="ADH-like_N"/>
</dbReference>
<dbReference type="AlphaFoldDB" id="A0A6J3LRT7"/>
<organism evidence="11">
    <name type="scientific">Dissoconium aciculare CBS 342.82</name>
    <dbReference type="NCBI Taxonomy" id="1314786"/>
    <lineage>
        <taxon>Eukaryota</taxon>
        <taxon>Fungi</taxon>
        <taxon>Dikarya</taxon>
        <taxon>Ascomycota</taxon>
        <taxon>Pezizomycotina</taxon>
        <taxon>Dothideomycetes</taxon>
        <taxon>Dothideomycetidae</taxon>
        <taxon>Mycosphaerellales</taxon>
        <taxon>Dissoconiaceae</taxon>
        <taxon>Dissoconium</taxon>
    </lineage>
</organism>
<comment type="subunit">
    <text evidence="2">Monomer.</text>
</comment>
<feature type="region of interest" description="Disordered" evidence="7">
    <location>
        <begin position="688"/>
        <end position="709"/>
    </location>
</feature>
<accession>A0A6J3LRT7</accession>
<evidence type="ECO:0000256" key="2">
    <source>
        <dbReference type="ARBA" id="ARBA00011245"/>
    </source>
</evidence>
<feature type="region of interest" description="Disordered" evidence="7">
    <location>
        <begin position="890"/>
        <end position="941"/>
    </location>
</feature>
<dbReference type="Pfam" id="PF08240">
    <property type="entry name" value="ADH_N"/>
    <property type="match status" value="1"/>
</dbReference>
<dbReference type="InterPro" id="IPR011032">
    <property type="entry name" value="GroES-like_sf"/>
</dbReference>
<evidence type="ECO:0000256" key="5">
    <source>
        <dbReference type="ARBA" id="ARBA00023002"/>
    </source>
</evidence>
<dbReference type="GeneID" id="54361294"/>
<evidence type="ECO:0000313" key="11">
    <source>
        <dbReference type="RefSeq" id="XP_033455551.1"/>
    </source>
</evidence>
<feature type="compositionally biased region" description="Low complexity" evidence="7">
    <location>
        <begin position="912"/>
        <end position="923"/>
    </location>
</feature>
<feature type="compositionally biased region" description="Polar residues" evidence="7">
    <location>
        <begin position="66"/>
        <end position="75"/>
    </location>
</feature>
<dbReference type="GO" id="GO:0016651">
    <property type="term" value="F:oxidoreductase activity, acting on NAD(P)H"/>
    <property type="evidence" value="ECO:0007669"/>
    <property type="project" value="InterPro"/>
</dbReference>
<dbReference type="CDD" id="cd01094">
    <property type="entry name" value="Alkanesulfonate_monoxygenase"/>
    <property type="match status" value="1"/>
</dbReference>
<sequence length="1118" mass="121628">MPSSFVSLRAGDHSSRDEYGAASPASPARSFASLAIGNNANSYSNGYSNGHSHSQSNGHSNGYAKHQSNGHSNGHVNVKSDSDVNGLSRASHDDEFLRLPAPQQDILLLHGPRQKYSLERARDIPELRGDREILVQVLAIGLNPVDWKGADYGFGQPSYPWINGRDFAGIVVRAPRKQSRVQQGDVVFGASTDYRDVRKAAYQEYVVTTDYNVTRIPQGVSVKEGAALGVAYVAAIVSLGISFGLNFAQPRNGAPAGPDLLRLVRELEPRNIPEDVREEIFSGITTSERPHAGEFIAIWGANSMTGQIALQLSKLAGLRVIAIADIAKGGGRLTELGADFLVDKYDTKRAVEIIRTVSGGKLRFGFDANGADSAALLSEALQKNTSGPKSHLLGLGGLPKQAAAGVVHHKVPIKIFHEDASAGEAISQWLEDLLIARSLKLPEVEIAEGGLSGINDALDRLRSGKIGGRRIVVPVNKESGSQSPVPQNGKDVPNTFGVPISASDFSYADSLNSDPDRVKFAYWVPNVSGGLVISKIEQRTHWDHKSNIKYGRIAERSGFEYALSQIRFMAGYGADNQHEPVSLSQAILAGTERLKLIIALLPGPWNPAIAAKQIASIDVYSEGRTAVNIVSGWFKLEFTSIGQWWLDHAERYRRSKEFIQCLKGIWTEDSFTFKGDFYQFHNYPLKPKPISSPGRPHPEIFQGGNSDDAKENAGSVSDFYFMNGNTLEGFQSQIKDVNERAKKNGREGQVGFALNGFVICRDTEEEAIRVLQEIQGKADPEAVEGFRQQVQNAGSSTSNKSGMWANSKFEDLVQYNDGFKTKLIGTKEQIADRILLLKSLGVNIILTAFLHYEEEIEQFGREVLPLVRKLEAQGRGKDVEDEIRRTGDVYKAKKSETSTSTKGGDGEKKLSSAEPTTSAAPAEKNGQPTSTPSSNTQPRSFASIGAPAAVDTPVPGIKNKPFSFLADEQDKADIVRSIAQPEREETKPTPARTFETITSSGKTGAQANGETATDKTVAPSTEEPSFVQKVVDKVVDHAPKKVQEKIGHETSNGHAAENGVHEEIPTAYERDVRPSTAVPEKPHQESKQAAEAVERPSTAAHERKGIWGSIRRHISLRK</sequence>
<dbReference type="InterPro" id="IPR011251">
    <property type="entry name" value="Luciferase-like_dom"/>
</dbReference>
<keyword evidence="6" id="KW-0503">Monooxygenase</keyword>
<dbReference type="Pfam" id="PF00296">
    <property type="entry name" value="Bac_luciferase"/>
    <property type="match status" value="1"/>
</dbReference>
<feature type="compositionally biased region" description="Polar residues" evidence="7">
    <location>
        <begin position="926"/>
        <end position="940"/>
    </location>
</feature>
<gene>
    <name evidence="11" type="ORF">K489DRAFT_374144</name>
</gene>
<keyword evidence="10" id="KW-1185">Reference proteome</keyword>
<dbReference type="Gene3D" id="3.20.20.30">
    <property type="entry name" value="Luciferase-like domain"/>
    <property type="match status" value="1"/>
</dbReference>
<evidence type="ECO:0000313" key="10">
    <source>
        <dbReference type="Proteomes" id="UP000504637"/>
    </source>
</evidence>
<protein>
    <submittedName>
        <fullName evidence="11">Bacterial luciferase-like protein</fullName>
    </submittedName>
</protein>
<evidence type="ECO:0000256" key="4">
    <source>
        <dbReference type="ARBA" id="ARBA00022643"/>
    </source>
</evidence>
<keyword evidence="5" id="KW-0560">Oxidoreductase</keyword>
<dbReference type="Gene3D" id="3.40.50.720">
    <property type="entry name" value="NAD(P)-binding Rossmann-like Domain"/>
    <property type="match status" value="1"/>
</dbReference>
<evidence type="ECO:0000256" key="6">
    <source>
        <dbReference type="ARBA" id="ARBA00023033"/>
    </source>
</evidence>
<feature type="region of interest" description="Disordered" evidence="7">
    <location>
        <begin position="1"/>
        <end position="25"/>
    </location>
</feature>
<dbReference type="RefSeq" id="XP_033455551.1">
    <property type="nucleotide sequence ID" value="XM_033603494.1"/>
</dbReference>
<dbReference type="InterPro" id="IPR024014">
    <property type="entry name" value="DMSO2_SphG"/>
</dbReference>
<dbReference type="InterPro" id="IPR050172">
    <property type="entry name" value="SsuD_RutA_monooxygenase"/>
</dbReference>
<dbReference type="SUPFAM" id="SSF51679">
    <property type="entry name" value="Bacterial luciferase-like"/>
    <property type="match status" value="1"/>
</dbReference>
<dbReference type="SUPFAM" id="SSF51735">
    <property type="entry name" value="NAD(P)-binding Rossmann-fold domains"/>
    <property type="match status" value="1"/>
</dbReference>
<dbReference type="InterPro" id="IPR036661">
    <property type="entry name" value="Luciferase-like_sf"/>
</dbReference>
<dbReference type="PANTHER" id="PTHR42847">
    <property type="entry name" value="ALKANESULFONATE MONOOXYGENASE"/>
    <property type="match status" value="1"/>
</dbReference>
<feature type="compositionally biased region" description="Polar residues" evidence="7">
    <location>
        <begin position="995"/>
        <end position="1011"/>
    </location>
</feature>
<proteinExistence type="inferred from homology"/>
<name>A0A6J3LRT7_9PEZI</name>
<keyword evidence="3" id="KW-0285">Flavoprotein</keyword>
<feature type="region of interest" description="Disordered" evidence="7">
    <location>
        <begin position="45"/>
        <end position="87"/>
    </location>
</feature>
<keyword evidence="4" id="KW-0288">FMN</keyword>
<comment type="similarity">
    <text evidence="1">Belongs to the zinc-containing alcohol dehydrogenase family.</text>
</comment>